<dbReference type="VEuPathDB" id="VectorBase:RPRC003888"/>
<evidence type="ECO:0000313" key="1">
    <source>
        <dbReference type="EnsemblMetazoa" id="RPRC003888-PA"/>
    </source>
</evidence>
<accession>T1HIL5</accession>
<dbReference type="HOGENOM" id="CLU_1246727_0_0_1"/>
<dbReference type="InParanoid" id="T1HIL5"/>
<reference evidence="1" key="1">
    <citation type="submission" date="2015-05" db="UniProtKB">
        <authorList>
            <consortium name="EnsemblMetazoa"/>
        </authorList>
    </citation>
    <scope>IDENTIFICATION</scope>
</reference>
<dbReference type="EMBL" id="ACPB03019646">
    <property type="status" value="NOT_ANNOTATED_CDS"/>
    <property type="molecule type" value="Genomic_DNA"/>
</dbReference>
<evidence type="ECO:0000313" key="2">
    <source>
        <dbReference type="Proteomes" id="UP000015103"/>
    </source>
</evidence>
<dbReference type="RefSeq" id="XP_073996557.1">
    <property type="nucleotide sequence ID" value="XM_074140456.1"/>
</dbReference>
<dbReference type="GeneID" id="141460460"/>
<sequence length="222" mass="24854">MVMQKIVLSIFGVFTLLLGNVQAAPKPVSGLEDFVNKYMESNLFGLNKFKGEIEDILSVVKKEPTNGNSMITNDLISSKKNLIDASKLGDQCAKESLELLKDDDDKVDIVCPSVDDLVQSAGKIITTTTDIITGSIHSFYIVFADNKTCADFQGFRCFLAKFHQSQTTTFDVIDKLMNYKDTAVKLVKVYQDYFGPCKKHVENVQNMLQMYSKCNESKKNTN</sequence>
<dbReference type="Proteomes" id="UP000015103">
    <property type="component" value="Unassembled WGS sequence"/>
</dbReference>
<protein>
    <submittedName>
        <fullName evidence="1">Uncharacterized protein</fullName>
    </submittedName>
</protein>
<name>T1HIL5_RHOPR</name>
<keyword evidence="2" id="KW-1185">Reference proteome</keyword>
<organism evidence="1 2">
    <name type="scientific">Rhodnius prolixus</name>
    <name type="common">Triatomid bug</name>
    <dbReference type="NCBI Taxonomy" id="13249"/>
    <lineage>
        <taxon>Eukaryota</taxon>
        <taxon>Metazoa</taxon>
        <taxon>Ecdysozoa</taxon>
        <taxon>Arthropoda</taxon>
        <taxon>Hexapoda</taxon>
        <taxon>Insecta</taxon>
        <taxon>Pterygota</taxon>
        <taxon>Neoptera</taxon>
        <taxon>Paraneoptera</taxon>
        <taxon>Hemiptera</taxon>
        <taxon>Heteroptera</taxon>
        <taxon>Panheteroptera</taxon>
        <taxon>Cimicomorpha</taxon>
        <taxon>Reduviidae</taxon>
        <taxon>Triatominae</taxon>
        <taxon>Rhodnius</taxon>
    </lineage>
</organism>
<proteinExistence type="predicted"/>
<dbReference type="EnsemblMetazoa" id="RPRC003888-RA">
    <property type="protein sequence ID" value="RPRC003888-PA"/>
    <property type="gene ID" value="RPRC003888"/>
</dbReference>
<dbReference type="AlphaFoldDB" id="T1HIL5"/>